<dbReference type="InterPro" id="IPR027843">
    <property type="entry name" value="DUF4440"/>
</dbReference>
<feature type="domain" description="DUF4440" evidence="2">
    <location>
        <begin position="28"/>
        <end position="136"/>
    </location>
</feature>
<dbReference type="EMBL" id="PYGD01000001">
    <property type="protein sequence ID" value="PSK94061.1"/>
    <property type="molecule type" value="Genomic_DNA"/>
</dbReference>
<gene>
    <name evidence="3" type="ORF">B0I18_101211</name>
</gene>
<dbReference type="Pfam" id="PF14534">
    <property type="entry name" value="DUF4440"/>
    <property type="match status" value="1"/>
</dbReference>
<reference evidence="3 4" key="1">
    <citation type="submission" date="2018-03" db="EMBL/GenBank/DDBJ databases">
        <title>Genomic Encyclopedia of Type Strains, Phase III (KMG-III): the genomes of soil and plant-associated and newly described type strains.</title>
        <authorList>
            <person name="Whitman W."/>
        </authorList>
    </citation>
    <scope>NUCLEOTIDE SEQUENCE [LARGE SCALE GENOMIC DNA]</scope>
    <source>
        <strain evidence="3 4">CGMCC 1.12700</strain>
    </source>
</reference>
<protein>
    <submittedName>
        <fullName evidence="3">Uncharacterized protein DUF4440</fullName>
    </submittedName>
</protein>
<dbReference type="Gene3D" id="3.10.450.50">
    <property type="match status" value="1"/>
</dbReference>
<keyword evidence="4" id="KW-1185">Reference proteome</keyword>
<comment type="caution">
    <text evidence="3">The sequence shown here is derived from an EMBL/GenBank/DDBJ whole genome shotgun (WGS) entry which is preliminary data.</text>
</comment>
<proteinExistence type="predicted"/>
<organism evidence="3 4">
    <name type="scientific">Taibaiella chishuiensis</name>
    <dbReference type="NCBI Taxonomy" id="1434707"/>
    <lineage>
        <taxon>Bacteria</taxon>
        <taxon>Pseudomonadati</taxon>
        <taxon>Bacteroidota</taxon>
        <taxon>Chitinophagia</taxon>
        <taxon>Chitinophagales</taxon>
        <taxon>Chitinophagaceae</taxon>
        <taxon>Taibaiella</taxon>
    </lineage>
</organism>
<name>A0A2P8DA60_9BACT</name>
<sequence>MHPFRSLVLFLLLAPMLCRAGNGDEQAVRRVLAQQSAAWNTGNIEAFMAGYWRSDSLMFVGKNGVTYGWTNTLNNYKKGYPDTATMGKLEFTLISVKQLSDRYVEVIGKWHLQRSIGDVGGHFSLLFEHIGGQWLIVIDHTS</sequence>
<dbReference type="Proteomes" id="UP000240572">
    <property type="component" value="Unassembled WGS sequence"/>
</dbReference>
<feature type="chain" id="PRO_5015135954" evidence="1">
    <location>
        <begin position="21"/>
        <end position="142"/>
    </location>
</feature>
<evidence type="ECO:0000259" key="2">
    <source>
        <dbReference type="Pfam" id="PF14534"/>
    </source>
</evidence>
<dbReference type="RefSeq" id="WP_106520796.1">
    <property type="nucleotide sequence ID" value="NZ_PYGD01000001.1"/>
</dbReference>
<dbReference type="OrthoDB" id="120856at2"/>
<dbReference type="InterPro" id="IPR032710">
    <property type="entry name" value="NTF2-like_dom_sf"/>
</dbReference>
<keyword evidence="1" id="KW-0732">Signal</keyword>
<accession>A0A2P8DA60</accession>
<evidence type="ECO:0000313" key="4">
    <source>
        <dbReference type="Proteomes" id="UP000240572"/>
    </source>
</evidence>
<dbReference type="AlphaFoldDB" id="A0A2P8DA60"/>
<dbReference type="SUPFAM" id="SSF54427">
    <property type="entry name" value="NTF2-like"/>
    <property type="match status" value="1"/>
</dbReference>
<evidence type="ECO:0000313" key="3">
    <source>
        <dbReference type="EMBL" id="PSK94061.1"/>
    </source>
</evidence>
<evidence type="ECO:0000256" key="1">
    <source>
        <dbReference type="SAM" id="SignalP"/>
    </source>
</evidence>
<feature type="signal peptide" evidence="1">
    <location>
        <begin position="1"/>
        <end position="20"/>
    </location>
</feature>